<dbReference type="Proteomes" id="UP001165367">
    <property type="component" value="Unassembled WGS sequence"/>
</dbReference>
<dbReference type="InterPro" id="IPR020904">
    <property type="entry name" value="Sc_DH/Rdtase_CS"/>
</dbReference>
<comment type="caution">
    <text evidence="5">The sequence shown here is derived from an EMBL/GenBank/DDBJ whole genome shotgun (WGS) entry which is preliminary data.</text>
</comment>
<dbReference type="InterPro" id="IPR036291">
    <property type="entry name" value="NAD(P)-bd_dom_sf"/>
</dbReference>
<accession>A0ABS9KZ11</accession>
<evidence type="ECO:0000256" key="3">
    <source>
        <dbReference type="RuleBase" id="RU000363"/>
    </source>
</evidence>
<evidence type="ECO:0000259" key="4">
    <source>
        <dbReference type="SMART" id="SM00822"/>
    </source>
</evidence>
<dbReference type="PRINTS" id="PR00080">
    <property type="entry name" value="SDRFAMILY"/>
</dbReference>
<dbReference type="PANTHER" id="PTHR44169:SF6">
    <property type="entry name" value="NADPH-DEPENDENT 1-ACYLDIHYDROXYACETONE PHOSPHATE REDUCTASE"/>
    <property type="match status" value="1"/>
</dbReference>
<dbReference type="RefSeq" id="WP_237876328.1">
    <property type="nucleotide sequence ID" value="NZ_JAKLTR010000022.1"/>
</dbReference>
<dbReference type="InterPro" id="IPR002347">
    <property type="entry name" value="SDR_fam"/>
</dbReference>
<dbReference type="PROSITE" id="PS00061">
    <property type="entry name" value="ADH_SHORT"/>
    <property type="match status" value="1"/>
</dbReference>
<evidence type="ECO:0000313" key="5">
    <source>
        <dbReference type="EMBL" id="MCG2617550.1"/>
    </source>
</evidence>
<feature type="domain" description="Ketoreductase" evidence="4">
    <location>
        <begin position="6"/>
        <end position="187"/>
    </location>
</feature>
<evidence type="ECO:0000256" key="2">
    <source>
        <dbReference type="ARBA" id="ARBA00023002"/>
    </source>
</evidence>
<evidence type="ECO:0000256" key="1">
    <source>
        <dbReference type="ARBA" id="ARBA00006484"/>
    </source>
</evidence>
<dbReference type="SUPFAM" id="SSF51735">
    <property type="entry name" value="NAD(P)-binding Rossmann-fold domains"/>
    <property type="match status" value="1"/>
</dbReference>
<dbReference type="SMART" id="SM00822">
    <property type="entry name" value="PKS_KR"/>
    <property type="match status" value="1"/>
</dbReference>
<dbReference type="Pfam" id="PF00106">
    <property type="entry name" value="adh_short"/>
    <property type="match status" value="1"/>
</dbReference>
<reference evidence="5" key="1">
    <citation type="submission" date="2022-01" db="EMBL/GenBank/DDBJ databases">
        <authorList>
            <person name="Jo J.-H."/>
            <person name="Im W.-T."/>
        </authorList>
    </citation>
    <scope>NUCLEOTIDE SEQUENCE</scope>
    <source>
        <strain evidence="5">NA20</strain>
    </source>
</reference>
<keyword evidence="2" id="KW-0560">Oxidoreductase</keyword>
<dbReference type="InterPro" id="IPR057326">
    <property type="entry name" value="KR_dom"/>
</dbReference>
<evidence type="ECO:0000313" key="6">
    <source>
        <dbReference type="Proteomes" id="UP001165367"/>
    </source>
</evidence>
<proteinExistence type="inferred from homology"/>
<gene>
    <name evidence="5" type="ORF">LZZ85_24840</name>
</gene>
<keyword evidence="6" id="KW-1185">Reference proteome</keyword>
<sequence length="246" mass="26304">MNTTNNTVLITGGGSGIGFQTAALLAAQGNRVIITGRNKEKLEKAAAQIPGATAIVADITDAAAVDSLVERIHREFPDLNILFNNAAHAVAYTLSASADAYSKAADEFNTNVLSVIRLTEKLWPLLEKQPHAAIVNITSIVSMVPGLRIPTYSATKAALHSYTQSLRVALSSTNVKVFEVMPPLVDTEFAKELSGSKMQPADVASEIVTGIANNIYEIHIGVTAAFRQLFLQSPETALRHLNNLPE</sequence>
<name>A0ABS9KZ11_9BACT</name>
<dbReference type="PANTHER" id="PTHR44169">
    <property type="entry name" value="NADPH-DEPENDENT 1-ACYLDIHYDROXYACETONE PHOSPHATE REDUCTASE"/>
    <property type="match status" value="1"/>
</dbReference>
<protein>
    <submittedName>
        <fullName evidence="5">SDR family NAD(P)-dependent oxidoreductase</fullName>
    </submittedName>
</protein>
<organism evidence="5 6">
    <name type="scientific">Terrimonas ginsenosidimutans</name>
    <dbReference type="NCBI Taxonomy" id="2908004"/>
    <lineage>
        <taxon>Bacteria</taxon>
        <taxon>Pseudomonadati</taxon>
        <taxon>Bacteroidota</taxon>
        <taxon>Chitinophagia</taxon>
        <taxon>Chitinophagales</taxon>
        <taxon>Chitinophagaceae</taxon>
        <taxon>Terrimonas</taxon>
    </lineage>
</organism>
<dbReference type="EMBL" id="JAKLTR010000022">
    <property type="protein sequence ID" value="MCG2617550.1"/>
    <property type="molecule type" value="Genomic_DNA"/>
</dbReference>
<dbReference type="PRINTS" id="PR00081">
    <property type="entry name" value="GDHRDH"/>
</dbReference>
<comment type="similarity">
    <text evidence="1 3">Belongs to the short-chain dehydrogenases/reductases (SDR) family.</text>
</comment>
<dbReference type="Gene3D" id="3.40.50.720">
    <property type="entry name" value="NAD(P)-binding Rossmann-like Domain"/>
    <property type="match status" value="1"/>
</dbReference>